<proteinExistence type="predicted"/>
<dbReference type="SUPFAM" id="SSF56349">
    <property type="entry name" value="DNA breaking-rejoining enzymes"/>
    <property type="match status" value="1"/>
</dbReference>
<accession>A0ABS4DUK7</accession>
<dbReference type="InterPro" id="IPR011010">
    <property type="entry name" value="DNA_brk_join_enz"/>
</dbReference>
<sequence>MFGALAASPNSAVKGHGVPLSRLSFGLLIFPGVWDWYLQWRERRRGFYTKWEEDMLMVAQALSRADVGWIRQHPELLQNVRPIAGMIEQDEIDFAARDWDGACDAFHRHAANRSKEIQRVMRVHRDPFEPIMCVLEAESPLAEYRKITDEILARMPDERRYPRPAAEAVRSFLLLRLGLHLGLRQKNLRQLRVCPRGHCPTSERRLEDMRCGELRWSDRDNGWEVLIPSVAFKNSGSSFLGQKPFRLILPDLLDLYKYLEAYIGRHRGVLLGGAKDPGTLFVKTVKTTSIDAAYNSTTFYEAWRTVIQRYGIYNPYTGRGAIRGLLPHGPHNLRDILATHILKQTGSYEQASYAIQDTPDVVQQHYGRFLPQDKAALAAKILNQVWEAA</sequence>
<dbReference type="Gene3D" id="1.10.443.10">
    <property type="entry name" value="Intergrase catalytic core"/>
    <property type="match status" value="1"/>
</dbReference>
<evidence type="ECO:0000313" key="3">
    <source>
        <dbReference type="Proteomes" id="UP000759443"/>
    </source>
</evidence>
<gene>
    <name evidence="2" type="ORF">J2Z17_000725</name>
</gene>
<keyword evidence="3" id="KW-1185">Reference proteome</keyword>
<dbReference type="Proteomes" id="UP000759443">
    <property type="component" value="Unassembled WGS sequence"/>
</dbReference>
<evidence type="ECO:0000256" key="1">
    <source>
        <dbReference type="ARBA" id="ARBA00023172"/>
    </source>
</evidence>
<evidence type="ECO:0000313" key="2">
    <source>
        <dbReference type="EMBL" id="MBP1849304.1"/>
    </source>
</evidence>
<reference evidence="2 3" key="1">
    <citation type="submission" date="2021-03" db="EMBL/GenBank/DDBJ databases">
        <title>Genomic Encyclopedia of Type Strains, Phase IV (KMG-IV): sequencing the most valuable type-strain genomes for metagenomic binning, comparative biology and taxonomic classification.</title>
        <authorList>
            <person name="Goeker M."/>
        </authorList>
    </citation>
    <scope>NUCLEOTIDE SEQUENCE [LARGE SCALE GENOMIC DNA]</scope>
    <source>
        <strain evidence="2 3">DSM 21600</strain>
    </source>
</reference>
<dbReference type="InterPro" id="IPR013762">
    <property type="entry name" value="Integrase-like_cat_sf"/>
</dbReference>
<organism evidence="2 3">
    <name type="scientific">Rhizobium halophytocola</name>
    <dbReference type="NCBI Taxonomy" id="735519"/>
    <lineage>
        <taxon>Bacteria</taxon>
        <taxon>Pseudomonadati</taxon>
        <taxon>Pseudomonadota</taxon>
        <taxon>Alphaproteobacteria</taxon>
        <taxon>Hyphomicrobiales</taxon>
        <taxon>Rhizobiaceae</taxon>
        <taxon>Rhizobium/Agrobacterium group</taxon>
        <taxon>Rhizobium</taxon>
    </lineage>
</organism>
<name>A0ABS4DUK7_9HYPH</name>
<protein>
    <submittedName>
        <fullName evidence="2">Integrase</fullName>
    </submittedName>
</protein>
<keyword evidence="1" id="KW-0233">DNA recombination</keyword>
<dbReference type="EMBL" id="JAGGJU010000002">
    <property type="protein sequence ID" value="MBP1849304.1"/>
    <property type="molecule type" value="Genomic_DNA"/>
</dbReference>
<comment type="caution">
    <text evidence="2">The sequence shown here is derived from an EMBL/GenBank/DDBJ whole genome shotgun (WGS) entry which is preliminary data.</text>
</comment>